<reference evidence="2" key="1">
    <citation type="submission" date="2023-10" db="EMBL/GenBank/DDBJ databases">
        <authorList>
            <person name="Chen Y."/>
            <person name="Shah S."/>
            <person name="Dougan E. K."/>
            <person name="Thang M."/>
            <person name="Chan C."/>
        </authorList>
    </citation>
    <scope>NUCLEOTIDE SEQUENCE [LARGE SCALE GENOMIC DNA]</scope>
</reference>
<dbReference type="Proteomes" id="UP001189429">
    <property type="component" value="Unassembled WGS sequence"/>
</dbReference>
<feature type="compositionally biased region" description="Basic and acidic residues" evidence="1">
    <location>
        <begin position="170"/>
        <end position="190"/>
    </location>
</feature>
<proteinExistence type="predicted"/>
<organism evidence="2 3">
    <name type="scientific">Prorocentrum cordatum</name>
    <dbReference type="NCBI Taxonomy" id="2364126"/>
    <lineage>
        <taxon>Eukaryota</taxon>
        <taxon>Sar</taxon>
        <taxon>Alveolata</taxon>
        <taxon>Dinophyceae</taxon>
        <taxon>Prorocentrales</taxon>
        <taxon>Prorocentraceae</taxon>
        <taxon>Prorocentrum</taxon>
    </lineage>
</organism>
<protein>
    <submittedName>
        <fullName evidence="2">Uncharacterized protein</fullName>
    </submittedName>
</protein>
<feature type="region of interest" description="Disordered" evidence="1">
    <location>
        <begin position="149"/>
        <end position="197"/>
    </location>
</feature>
<evidence type="ECO:0000313" key="2">
    <source>
        <dbReference type="EMBL" id="CAK0907534.1"/>
    </source>
</evidence>
<evidence type="ECO:0000313" key="3">
    <source>
        <dbReference type="Proteomes" id="UP001189429"/>
    </source>
</evidence>
<sequence>RRALTAIHDKDVRFVLGLFDIPNAVAAEFFRDCGAPNTQPIAVFHQAGIHFQRVAEHQLVTHQNWVVPLGECEVRVATYQERVAPPLPRWLTRTNTSAISSAWDTVPNMPQWQEDANRNRGIQHQLSWETHSQHHKEGTHQNYIFIGHGRQGQNAAERQRTKPHRKKDDRKKDDWKRDAWKKDVDLRDLRASSAAAQ</sequence>
<keyword evidence="3" id="KW-1185">Reference proteome</keyword>
<feature type="non-terminal residue" evidence="2">
    <location>
        <position position="1"/>
    </location>
</feature>
<accession>A0ABN9Y4R5</accession>
<dbReference type="EMBL" id="CAUYUJ010021873">
    <property type="protein sequence ID" value="CAK0907534.1"/>
    <property type="molecule type" value="Genomic_DNA"/>
</dbReference>
<comment type="caution">
    <text evidence="2">The sequence shown here is derived from an EMBL/GenBank/DDBJ whole genome shotgun (WGS) entry which is preliminary data.</text>
</comment>
<evidence type="ECO:0000256" key="1">
    <source>
        <dbReference type="SAM" id="MobiDB-lite"/>
    </source>
</evidence>
<name>A0ABN9Y4R5_9DINO</name>
<gene>
    <name evidence="2" type="ORF">PCOR1329_LOCUS82515</name>
</gene>